<accession>A0ABS4TNL9</accession>
<name>A0ABS4TNL9_9PSEU</name>
<evidence type="ECO:0000256" key="1">
    <source>
        <dbReference type="ARBA" id="ARBA00023015"/>
    </source>
</evidence>
<evidence type="ECO:0000256" key="3">
    <source>
        <dbReference type="ARBA" id="ARBA00023163"/>
    </source>
</evidence>
<organism evidence="6 7">
    <name type="scientific">Kibdelosporangium banguiense</name>
    <dbReference type="NCBI Taxonomy" id="1365924"/>
    <lineage>
        <taxon>Bacteria</taxon>
        <taxon>Bacillati</taxon>
        <taxon>Actinomycetota</taxon>
        <taxon>Actinomycetes</taxon>
        <taxon>Pseudonocardiales</taxon>
        <taxon>Pseudonocardiaceae</taxon>
        <taxon>Kibdelosporangium</taxon>
    </lineage>
</organism>
<dbReference type="SUPFAM" id="SSF46689">
    <property type="entry name" value="Homeodomain-like"/>
    <property type="match status" value="1"/>
</dbReference>
<dbReference type="InterPro" id="IPR036271">
    <property type="entry name" value="Tet_transcr_reg_TetR-rel_C_sf"/>
</dbReference>
<dbReference type="InterPro" id="IPR050109">
    <property type="entry name" value="HTH-type_TetR-like_transc_reg"/>
</dbReference>
<dbReference type="EMBL" id="JAGINW010000001">
    <property type="protein sequence ID" value="MBP2326001.1"/>
    <property type="molecule type" value="Genomic_DNA"/>
</dbReference>
<dbReference type="PANTHER" id="PTHR30055:SF234">
    <property type="entry name" value="HTH-TYPE TRANSCRIPTIONAL REGULATOR BETI"/>
    <property type="match status" value="1"/>
</dbReference>
<gene>
    <name evidence="6" type="ORF">JOF56_006386</name>
</gene>
<dbReference type="SUPFAM" id="SSF48498">
    <property type="entry name" value="Tetracyclin repressor-like, C-terminal domain"/>
    <property type="match status" value="1"/>
</dbReference>
<keyword evidence="7" id="KW-1185">Reference proteome</keyword>
<keyword evidence="3" id="KW-0804">Transcription</keyword>
<keyword evidence="2 4" id="KW-0238">DNA-binding</keyword>
<protein>
    <submittedName>
        <fullName evidence="6">AcrR family transcriptional regulator</fullName>
    </submittedName>
</protein>
<dbReference type="Pfam" id="PF00440">
    <property type="entry name" value="TetR_N"/>
    <property type="match status" value="1"/>
</dbReference>
<feature type="domain" description="HTH tetR-type" evidence="5">
    <location>
        <begin position="10"/>
        <end position="70"/>
    </location>
</feature>
<feature type="DNA-binding region" description="H-T-H motif" evidence="4">
    <location>
        <begin position="33"/>
        <end position="52"/>
    </location>
</feature>
<proteinExistence type="predicted"/>
<reference evidence="6 7" key="1">
    <citation type="submission" date="2021-03" db="EMBL/GenBank/DDBJ databases">
        <title>Sequencing the genomes of 1000 actinobacteria strains.</title>
        <authorList>
            <person name="Klenk H.-P."/>
        </authorList>
    </citation>
    <scope>NUCLEOTIDE SEQUENCE [LARGE SCALE GENOMIC DNA]</scope>
    <source>
        <strain evidence="6 7">DSM 46670</strain>
    </source>
</reference>
<dbReference type="Gene3D" id="1.10.357.10">
    <property type="entry name" value="Tetracycline Repressor, domain 2"/>
    <property type="match status" value="1"/>
</dbReference>
<dbReference type="PRINTS" id="PR00455">
    <property type="entry name" value="HTHTETR"/>
</dbReference>
<evidence type="ECO:0000259" key="5">
    <source>
        <dbReference type="PROSITE" id="PS50977"/>
    </source>
</evidence>
<dbReference type="Proteomes" id="UP001519332">
    <property type="component" value="Unassembled WGS sequence"/>
</dbReference>
<dbReference type="PANTHER" id="PTHR30055">
    <property type="entry name" value="HTH-TYPE TRANSCRIPTIONAL REGULATOR RUTR"/>
    <property type="match status" value="1"/>
</dbReference>
<evidence type="ECO:0000313" key="7">
    <source>
        <dbReference type="Proteomes" id="UP001519332"/>
    </source>
</evidence>
<sequence length="198" mass="21986">MTSLRERKKAETRQRIADMGTLLFVTRGFDNVTIAEVAEAAGVSKVTVFNYFSRKEDIFFDRYPQAAELLTTAIRDRAEGQTPVEALRRLFVSLAEQHHPLGGFEDRYLVFWQTVLNSPALRARAREATDELQEHLAGLLTGIDPDPKLTAALVMAAFRSVYTATISRMFAGSSAAEVTPDHIEAVDHVFDRLASGIA</sequence>
<dbReference type="RefSeq" id="WP_209643123.1">
    <property type="nucleotide sequence ID" value="NZ_JAGINW010000001.1"/>
</dbReference>
<keyword evidence="1" id="KW-0805">Transcription regulation</keyword>
<comment type="caution">
    <text evidence="6">The sequence shown here is derived from an EMBL/GenBank/DDBJ whole genome shotgun (WGS) entry which is preliminary data.</text>
</comment>
<dbReference type="InterPro" id="IPR009057">
    <property type="entry name" value="Homeodomain-like_sf"/>
</dbReference>
<dbReference type="InterPro" id="IPR001647">
    <property type="entry name" value="HTH_TetR"/>
</dbReference>
<dbReference type="PROSITE" id="PS50977">
    <property type="entry name" value="HTH_TETR_2"/>
    <property type="match status" value="1"/>
</dbReference>
<evidence type="ECO:0000256" key="4">
    <source>
        <dbReference type="PROSITE-ProRule" id="PRU00335"/>
    </source>
</evidence>
<evidence type="ECO:0000256" key="2">
    <source>
        <dbReference type="ARBA" id="ARBA00023125"/>
    </source>
</evidence>
<evidence type="ECO:0000313" key="6">
    <source>
        <dbReference type="EMBL" id="MBP2326001.1"/>
    </source>
</evidence>